<feature type="region of interest" description="Disordered" evidence="1">
    <location>
        <begin position="102"/>
        <end position="147"/>
    </location>
</feature>
<sequence length="324" mass="35581">MISVLPPIVALPSNLAETHRPVPVFIDSCGLYDAPKSCGETEDAPWCGPGTLHKSNAAGVSSRERVAESVLGTSVLRTSSSALTASSQSPFKNGFSTPFHMVRNAGKTSGESRAETIISESNHDGKTCSGGESTGNRDDREGCSLPPLAESVYTPRCIPFNYLDERPSNMKSIAANIVVLRHCLAERVAHATTGQREFLGPIIQSVWSQALDPLYCNATNLLTVAFRNVKPPLEYVCLQQGDETASTPPWRQRRERYSRVVMSLQGDVTYLETIRDMDQKFMAGAACNERDGVSDFVPVSGLALSHLHRLENEHRTVWEFWRAR</sequence>
<organism evidence="2">
    <name type="scientific">Trypanosoma vivax (strain Y486)</name>
    <dbReference type="NCBI Taxonomy" id="1055687"/>
    <lineage>
        <taxon>Eukaryota</taxon>
        <taxon>Discoba</taxon>
        <taxon>Euglenozoa</taxon>
        <taxon>Kinetoplastea</taxon>
        <taxon>Metakinetoplastina</taxon>
        <taxon>Trypanosomatida</taxon>
        <taxon>Trypanosomatidae</taxon>
        <taxon>Trypanosoma</taxon>
        <taxon>Duttonella</taxon>
    </lineage>
</organism>
<evidence type="ECO:0000313" key="2">
    <source>
        <dbReference type="EMBL" id="CCC49612.1"/>
    </source>
</evidence>
<evidence type="ECO:0000256" key="1">
    <source>
        <dbReference type="SAM" id="MobiDB-lite"/>
    </source>
</evidence>
<name>G0U0L3_TRYVY</name>
<accession>G0U0L3</accession>
<protein>
    <submittedName>
        <fullName evidence="2">Uncharacterized protein</fullName>
    </submittedName>
</protein>
<reference evidence="2" key="1">
    <citation type="journal article" date="2012" name="Proc. Natl. Acad. Sci. U.S.A.">
        <title>Antigenic diversity is generated by distinct evolutionary mechanisms in African trypanosome species.</title>
        <authorList>
            <person name="Jackson A.P."/>
            <person name="Berry A."/>
            <person name="Aslett M."/>
            <person name="Allison H.C."/>
            <person name="Burton P."/>
            <person name="Vavrova-Anderson J."/>
            <person name="Brown R."/>
            <person name="Browne H."/>
            <person name="Corton N."/>
            <person name="Hauser H."/>
            <person name="Gamble J."/>
            <person name="Gilderthorp R."/>
            <person name="Marcello L."/>
            <person name="McQuillan J."/>
            <person name="Otto T.D."/>
            <person name="Quail M.A."/>
            <person name="Sanders M.J."/>
            <person name="van Tonder A."/>
            <person name="Ginger M.L."/>
            <person name="Field M.C."/>
            <person name="Barry J.D."/>
            <person name="Hertz-Fowler C."/>
            <person name="Berriman M."/>
        </authorList>
    </citation>
    <scope>NUCLEOTIDE SEQUENCE</scope>
    <source>
        <strain evidence="2">Y486</strain>
    </source>
</reference>
<dbReference type="EMBL" id="HE573024">
    <property type="protein sequence ID" value="CCC49612.1"/>
    <property type="molecule type" value="Genomic_DNA"/>
</dbReference>
<gene>
    <name evidence="2" type="ORF">TVY486_0802210</name>
</gene>
<dbReference type="AlphaFoldDB" id="G0U0L3"/>
<proteinExistence type="predicted"/>
<dbReference type="VEuPathDB" id="TriTrypDB:TvY486_0802210"/>